<dbReference type="OrthoDB" id="10625544at2759"/>
<feature type="compositionally biased region" description="Acidic residues" evidence="1">
    <location>
        <begin position="146"/>
        <end position="155"/>
    </location>
</feature>
<sequence>MSPYKPVHGTLYAFAPSMPKPKKPGSSESHHFGRLSAVLRKNKNILGSTIRKVAEETMHQEDDQMPMPAQKEEAVQEKSETEEGEERRKAVEADSPAIAMLRNQLPLPTTEAHIRQLQKYSRKSWEPMVSSPLRNEVFAEEIESYEADDGDEAVSEEASAGGVNEKRGAKPLSEGLYMMGNNAAYVHRPISTVKEELVGSYQRSTREEPPTYIPSPIPTAITKLDSSTTRILSAIDETMLETSSSLTTPPNKQDLVDIYTEHCRLLSDIESTSPPLFLPPRSYHLHREAVLEFFVREHPGKYPYYERLHGIGPRQKWEQNAAFNAEKAKLIEDLKNESGVTGVEDFDEESYWKVHEWVMKNRGRYPLVEKEVMWLRKAMHGVMWGTLNEVVVWTTTWTGTGNFRFGSH</sequence>
<name>A0A6A5TLY9_9PLEO</name>
<evidence type="ECO:0000256" key="1">
    <source>
        <dbReference type="SAM" id="MobiDB-lite"/>
    </source>
</evidence>
<dbReference type="Proteomes" id="UP000800035">
    <property type="component" value="Unassembled WGS sequence"/>
</dbReference>
<feature type="region of interest" description="Disordered" evidence="1">
    <location>
        <begin position="57"/>
        <end position="92"/>
    </location>
</feature>
<dbReference type="AlphaFoldDB" id="A0A6A5TLY9"/>
<reference evidence="2" key="1">
    <citation type="journal article" date="2020" name="Stud. Mycol.">
        <title>101 Dothideomycetes genomes: a test case for predicting lifestyles and emergence of pathogens.</title>
        <authorList>
            <person name="Haridas S."/>
            <person name="Albert R."/>
            <person name="Binder M."/>
            <person name="Bloem J."/>
            <person name="Labutti K."/>
            <person name="Salamov A."/>
            <person name="Andreopoulos B."/>
            <person name="Baker S."/>
            <person name="Barry K."/>
            <person name="Bills G."/>
            <person name="Bluhm B."/>
            <person name="Cannon C."/>
            <person name="Castanera R."/>
            <person name="Culley D."/>
            <person name="Daum C."/>
            <person name="Ezra D."/>
            <person name="Gonzalez J."/>
            <person name="Henrissat B."/>
            <person name="Kuo A."/>
            <person name="Liang C."/>
            <person name="Lipzen A."/>
            <person name="Lutzoni F."/>
            <person name="Magnuson J."/>
            <person name="Mondo S."/>
            <person name="Nolan M."/>
            <person name="Ohm R."/>
            <person name="Pangilinan J."/>
            <person name="Park H.-J."/>
            <person name="Ramirez L."/>
            <person name="Alfaro M."/>
            <person name="Sun H."/>
            <person name="Tritt A."/>
            <person name="Yoshinaga Y."/>
            <person name="Zwiers L.-H."/>
            <person name="Turgeon B."/>
            <person name="Goodwin S."/>
            <person name="Spatafora J."/>
            <person name="Crous P."/>
            <person name="Grigoriev I."/>
        </authorList>
    </citation>
    <scope>NUCLEOTIDE SEQUENCE</scope>
    <source>
        <strain evidence="2">CBS 675.92</strain>
    </source>
</reference>
<dbReference type="EMBL" id="ML977009">
    <property type="protein sequence ID" value="KAF1952722.1"/>
    <property type="molecule type" value="Genomic_DNA"/>
</dbReference>
<protein>
    <submittedName>
        <fullName evidence="2">Uncharacterized protein</fullName>
    </submittedName>
</protein>
<accession>A0A6A5TLY9</accession>
<evidence type="ECO:0000313" key="2">
    <source>
        <dbReference type="EMBL" id="KAF1952722.1"/>
    </source>
</evidence>
<evidence type="ECO:0000313" key="3">
    <source>
        <dbReference type="Proteomes" id="UP000800035"/>
    </source>
</evidence>
<keyword evidence="3" id="KW-1185">Reference proteome</keyword>
<feature type="region of interest" description="Disordered" evidence="1">
    <location>
        <begin position="146"/>
        <end position="167"/>
    </location>
</feature>
<feature type="compositionally biased region" description="Basic and acidic residues" evidence="1">
    <location>
        <begin position="70"/>
        <end position="92"/>
    </location>
</feature>
<gene>
    <name evidence="2" type="ORF">CC80DRAFT_572012</name>
</gene>
<feature type="region of interest" description="Disordered" evidence="1">
    <location>
        <begin position="1"/>
        <end position="32"/>
    </location>
</feature>
<proteinExistence type="predicted"/>
<organism evidence="2 3">
    <name type="scientific">Byssothecium circinans</name>
    <dbReference type="NCBI Taxonomy" id="147558"/>
    <lineage>
        <taxon>Eukaryota</taxon>
        <taxon>Fungi</taxon>
        <taxon>Dikarya</taxon>
        <taxon>Ascomycota</taxon>
        <taxon>Pezizomycotina</taxon>
        <taxon>Dothideomycetes</taxon>
        <taxon>Pleosporomycetidae</taxon>
        <taxon>Pleosporales</taxon>
        <taxon>Massarineae</taxon>
        <taxon>Massarinaceae</taxon>
        <taxon>Byssothecium</taxon>
    </lineage>
</organism>